<accession>A0A7W6NXQ6</accession>
<evidence type="ECO:0008006" key="4">
    <source>
        <dbReference type="Google" id="ProtNLM"/>
    </source>
</evidence>
<reference evidence="2 3" key="1">
    <citation type="submission" date="2020-08" db="EMBL/GenBank/DDBJ databases">
        <title>Genomic Encyclopedia of Type Strains, Phase IV (KMG-IV): sequencing the most valuable type-strain genomes for metagenomic binning, comparative biology and taxonomic classification.</title>
        <authorList>
            <person name="Goeker M."/>
        </authorList>
    </citation>
    <scope>NUCLEOTIDE SEQUENCE [LARGE SCALE GENOMIC DNA]</scope>
    <source>
        <strain evidence="2 3">DSM 101806</strain>
    </source>
</reference>
<keyword evidence="1" id="KW-0472">Membrane</keyword>
<keyword evidence="1" id="KW-0812">Transmembrane</keyword>
<keyword evidence="3" id="KW-1185">Reference proteome</keyword>
<comment type="caution">
    <text evidence="2">The sequence shown here is derived from an EMBL/GenBank/DDBJ whole genome shotgun (WGS) entry which is preliminary data.</text>
</comment>
<evidence type="ECO:0000256" key="1">
    <source>
        <dbReference type="SAM" id="Phobius"/>
    </source>
</evidence>
<evidence type="ECO:0000313" key="3">
    <source>
        <dbReference type="Proteomes" id="UP000557392"/>
    </source>
</evidence>
<dbReference type="Proteomes" id="UP000557392">
    <property type="component" value="Unassembled WGS sequence"/>
</dbReference>
<feature type="transmembrane region" description="Helical" evidence="1">
    <location>
        <begin position="149"/>
        <end position="179"/>
    </location>
</feature>
<dbReference type="RefSeq" id="WP_183998913.1">
    <property type="nucleotide sequence ID" value="NZ_JACIEH010000003.1"/>
</dbReference>
<protein>
    <recommendedName>
        <fullName evidence="4">Glycerophosphoryl diester phosphodiesterase membrane domain-containing protein</fullName>
    </recommendedName>
</protein>
<feature type="transmembrane region" description="Helical" evidence="1">
    <location>
        <begin position="22"/>
        <end position="46"/>
    </location>
</feature>
<evidence type="ECO:0000313" key="2">
    <source>
        <dbReference type="EMBL" id="MBB4099518.1"/>
    </source>
</evidence>
<organism evidence="2 3">
    <name type="scientific">Sphingomonas kyeonggiensis</name>
    <dbReference type="NCBI Taxonomy" id="1268553"/>
    <lineage>
        <taxon>Bacteria</taxon>
        <taxon>Pseudomonadati</taxon>
        <taxon>Pseudomonadota</taxon>
        <taxon>Alphaproteobacteria</taxon>
        <taxon>Sphingomonadales</taxon>
        <taxon>Sphingomonadaceae</taxon>
        <taxon>Sphingomonas</taxon>
    </lineage>
</organism>
<sequence length="310" mass="33077">MASVGSILGGAFGLLRDRPASVVIWAVTYCVGALAISLVMGLLMYGTMMPSVADTSAAVSAFAGPAFSLILLLNLCLLFLVVVLMNAVFRAMLRPEEGGFAYMRLGMDEFRMFGLVILVVIGLFVAVFIAELLLLLVIAALGWIVGQNVVTAILSFLLVLAFICAVIWVEVRISLIFPLSFYRRRISLDVAWDLTRGRFWLLFACYFLISLIFVVAGVAVMSFVMGDYLAALFAANGDREQMQAAAEAFAAQQLAMPLVTKILFGVVGAVFFAVGLALGPGLLASATRELLGDPSEAAVFAAESDGSVVD</sequence>
<feature type="transmembrane region" description="Helical" evidence="1">
    <location>
        <begin position="262"/>
        <end position="283"/>
    </location>
</feature>
<dbReference type="EMBL" id="JACIEH010000003">
    <property type="protein sequence ID" value="MBB4099518.1"/>
    <property type="molecule type" value="Genomic_DNA"/>
</dbReference>
<feature type="transmembrane region" description="Helical" evidence="1">
    <location>
        <begin position="110"/>
        <end position="143"/>
    </location>
</feature>
<feature type="transmembrane region" description="Helical" evidence="1">
    <location>
        <begin position="199"/>
        <end position="224"/>
    </location>
</feature>
<name>A0A7W6NXQ6_9SPHN</name>
<gene>
    <name evidence="2" type="ORF">GGR46_003090</name>
</gene>
<feature type="transmembrane region" description="Helical" evidence="1">
    <location>
        <begin position="66"/>
        <end position="89"/>
    </location>
</feature>
<proteinExistence type="predicted"/>
<keyword evidence="1" id="KW-1133">Transmembrane helix</keyword>
<dbReference type="AlphaFoldDB" id="A0A7W6NXQ6"/>